<evidence type="ECO:0000256" key="1">
    <source>
        <dbReference type="SAM" id="MobiDB-lite"/>
    </source>
</evidence>
<comment type="caution">
    <text evidence="2">The sequence shown here is derived from an EMBL/GenBank/DDBJ whole genome shotgun (WGS) entry which is preliminary data.</text>
</comment>
<dbReference type="AlphaFoldDB" id="A0AAW8RQQ1"/>
<sequence length="262" mass="30350">MTGGWIKLYRQLLEKPIWLESSPEQKVILITLLSMANHEEKEWEWQGVPYKAKPGQFVTSLESIRKKCGKGISLQNVRTALKRFEKYEFLTNQSTKQNRLITIVNWGIYQEKSAELTDQPTVSSQTPNSQLTTNKNVKNDKNEKNIKDNVSTRKKRVYADDDPNKKLANLLLKLIQKNQKIKEPDLDKWANVIRLTIEADKHSGKEVQEMIVWATQHNFWSGVILSPSSLRKNWDKMSGQKNKSGFSESNKQKQKSNSEVEF</sequence>
<accession>A0AAW8RQQ1</accession>
<feature type="compositionally biased region" description="Polar residues" evidence="1">
    <location>
        <begin position="117"/>
        <end position="133"/>
    </location>
</feature>
<organism evidence="2 3">
    <name type="scientific">Enterococcus avium</name>
    <name type="common">Streptococcus avium</name>
    <dbReference type="NCBI Taxonomy" id="33945"/>
    <lineage>
        <taxon>Bacteria</taxon>
        <taxon>Bacillati</taxon>
        <taxon>Bacillota</taxon>
        <taxon>Bacilli</taxon>
        <taxon>Lactobacillales</taxon>
        <taxon>Enterococcaceae</taxon>
        <taxon>Enterococcus</taxon>
    </lineage>
</organism>
<gene>
    <name evidence="2" type="ORF">P7D43_00790</name>
</gene>
<feature type="region of interest" description="Disordered" evidence="1">
    <location>
        <begin position="117"/>
        <end position="144"/>
    </location>
</feature>
<name>A0AAW8RQQ1_ENTAV</name>
<evidence type="ECO:0000313" key="2">
    <source>
        <dbReference type="EMBL" id="MDT2400892.1"/>
    </source>
</evidence>
<feature type="region of interest" description="Disordered" evidence="1">
    <location>
        <begin position="234"/>
        <end position="262"/>
    </location>
</feature>
<dbReference type="Proteomes" id="UP001260773">
    <property type="component" value="Unassembled WGS sequence"/>
</dbReference>
<dbReference type="RefSeq" id="WP_221685941.1">
    <property type="nucleotide sequence ID" value="NZ_JARPWH010000001.1"/>
</dbReference>
<evidence type="ECO:0000313" key="3">
    <source>
        <dbReference type="Proteomes" id="UP001260773"/>
    </source>
</evidence>
<proteinExistence type="predicted"/>
<protein>
    <submittedName>
        <fullName evidence="2">DNA replication protein DnaD</fullName>
    </submittedName>
</protein>
<dbReference type="EMBL" id="JARPWH010000001">
    <property type="protein sequence ID" value="MDT2400892.1"/>
    <property type="molecule type" value="Genomic_DNA"/>
</dbReference>
<reference evidence="2" key="1">
    <citation type="submission" date="2023-03" db="EMBL/GenBank/DDBJ databases">
        <authorList>
            <person name="Shen W."/>
            <person name="Cai J."/>
        </authorList>
    </citation>
    <scope>NUCLEOTIDE SEQUENCE</scope>
    <source>
        <strain evidence="2">P33-2</strain>
    </source>
</reference>